<dbReference type="InterPro" id="IPR036770">
    <property type="entry name" value="Ankyrin_rpt-contain_sf"/>
</dbReference>
<feature type="repeat" description="ANK" evidence="3">
    <location>
        <begin position="399"/>
        <end position="431"/>
    </location>
</feature>
<protein>
    <submittedName>
        <fullName evidence="4">Uncharacterized protein</fullName>
    </submittedName>
</protein>
<keyword evidence="2 3" id="KW-0040">ANK repeat</keyword>
<evidence type="ECO:0000256" key="3">
    <source>
        <dbReference type="PROSITE-ProRule" id="PRU00023"/>
    </source>
</evidence>
<dbReference type="Pfam" id="PF13857">
    <property type="entry name" value="Ank_5"/>
    <property type="match status" value="1"/>
</dbReference>
<dbReference type="Proteomes" id="UP001627154">
    <property type="component" value="Unassembled WGS sequence"/>
</dbReference>
<evidence type="ECO:0000256" key="1">
    <source>
        <dbReference type="ARBA" id="ARBA00022737"/>
    </source>
</evidence>
<reference evidence="4 5" key="1">
    <citation type="journal article" date="2024" name="bioRxiv">
        <title>A reference genome for Trichogramma kaykai: A tiny desert-dwelling parasitoid wasp with competing sex-ratio distorters.</title>
        <authorList>
            <person name="Culotta J."/>
            <person name="Lindsey A.R."/>
        </authorList>
    </citation>
    <scope>NUCLEOTIDE SEQUENCE [LARGE SCALE GENOMIC DNA]</scope>
    <source>
        <strain evidence="4 5">KSX58</strain>
    </source>
</reference>
<dbReference type="Gene3D" id="1.25.40.20">
    <property type="entry name" value="Ankyrin repeat-containing domain"/>
    <property type="match status" value="4"/>
</dbReference>
<name>A0ABD2XIX5_9HYME</name>
<keyword evidence="1" id="KW-0677">Repeat</keyword>
<dbReference type="AlphaFoldDB" id="A0ABD2XIX5"/>
<dbReference type="PANTHER" id="PTHR24171">
    <property type="entry name" value="ANKYRIN REPEAT DOMAIN-CONTAINING PROTEIN 39-RELATED"/>
    <property type="match status" value="1"/>
</dbReference>
<organism evidence="4 5">
    <name type="scientific">Trichogramma kaykai</name>
    <dbReference type="NCBI Taxonomy" id="54128"/>
    <lineage>
        <taxon>Eukaryota</taxon>
        <taxon>Metazoa</taxon>
        <taxon>Ecdysozoa</taxon>
        <taxon>Arthropoda</taxon>
        <taxon>Hexapoda</taxon>
        <taxon>Insecta</taxon>
        <taxon>Pterygota</taxon>
        <taxon>Neoptera</taxon>
        <taxon>Endopterygota</taxon>
        <taxon>Hymenoptera</taxon>
        <taxon>Apocrita</taxon>
        <taxon>Proctotrupomorpha</taxon>
        <taxon>Chalcidoidea</taxon>
        <taxon>Trichogrammatidae</taxon>
        <taxon>Trichogramma</taxon>
    </lineage>
</organism>
<keyword evidence="5" id="KW-1185">Reference proteome</keyword>
<dbReference type="PROSITE" id="PS50297">
    <property type="entry name" value="ANK_REP_REGION"/>
    <property type="match status" value="4"/>
</dbReference>
<dbReference type="PROSITE" id="PS50088">
    <property type="entry name" value="ANK_REPEAT"/>
    <property type="match status" value="4"/>
</dbReference>
<feature type="repeat" description="ANK" evidence="3">
    <location>
        <begin position="322"/>
        <end position="354"/>
    </location>
</feature>
<dbReference type="SMART" id="SM00248">
    <property type="entry name" value="ANK"/>
    <property type="match status" value="5"/>
</dbReference>
<sequence length="486" mass="55113">MFTTEFYSQLGDILSELKAHNVHSQRIREILDRLHSSIVNWTGPVPNLTDSFQREDVDSILVNIVDHMCKNDDDFHKGGVIIKFIARTGYRHEPKVDRDGKPVLCCTTAIHRAFDWRYIYKLDNVIRDLFKIYDRYDVNYTDECGYTHFHMACLFGCEAVVKKFLKFGQDPNILVQNTGDSPMHLAVESRNQNIIEVLLRGGANPRLANLNGRTPLHVIGYGIESAVALFEISDELNQPLQVDARDNLGNTPLNLAMKKGCRKVAELLLRRGADPYLTNKRELAPRHVMTIDYNDKYNLSKTLCNVSGAISHVARIDTRDNMGNTPLHLALYHRREAMAETLLRNGANPNLTNDEGSTALHIIFHEKYKSYHDDGLTKLFFKVTDEINQPVQVDVQDKLGRTPLQLAVANLMPNAVDLLLDHGASLSSFTFPSESCFATKSYKSSEMMHSWDTKLVSRAMLVLDSIRSSYTDVGVAMRTSRGRQKR</sequence>
<accession>A0ABD2XIX5</accession>
<dbReference type="EMBL" id="JBJJXI010000021">
    <property type="protein sequence ID" value="KAL3405383.1"/>
    <property type="molecule type" value="Genomic_DNA"/>
</dbReference>
<evidence type="ECO:0000313" key="5">
    <source>
        <dbReference type="Proteomes" id="UP001627154"/>
    </source>
</evidence>
<evidence type="ECO:0000256" key="2">
    <source>
        <dbReference type="ARBA" id="ARBA00023043"/>
    </source>
</evidence>
<comment type="caution">
    <text evidence="4">The sequence shown here is derived from an EMBL/GenBank/DDBJ whole genome shotgun (WGS) entry which is preliminary data.</text>
</comment>
<dbReference type="Pfam" id="PF00023">
    <property type="entry name" value="Ank"/>
    <property type="match status" value="2"/>
</dbReference>
<dbReference type="SUPFAM" id="SSF48403">
    <property type="entry name" value="Ankyrin repeat"/>
    <property type="match status" value="1"/>
</dbReference>
<proteinExistence type="predicted"/>
<dbReference type="PANTHER" id="PTHR24171:SF8">
    <property type="entry name" value="BRCA1-ASSOCIATED RING DOMAIN PROTEIN 1"/>
    <property type="match status" value="1"/>
</dbReference>
<dbReference type="InterPro" id="IPR002110">
    <property type="entry name" value="Ankyrin_rpt"/>
</dbReference>
<feature type="repeat" description="ANK" evidence="3">
    <location>
        <begin position="178"/>
        <end position="210"/>
    </location>
</feature>
<feature type="repeat" description="ANK" evidence="3">
    <location>
        <begin position="248"/>
        <end position="280"/>
    </location>
</feature>
<dbReference type="Pfam" id="PF12796">
    <property type="entry name" value="Ank_2"/>
    <property type="match status" value="1"/>
</dbReference>
<evidence type="ECO:0000313" key="4">
    <source>
        <dbReference type="EMBL" id="KAL3405383.1"/>
    </source>
</evidence>
<gene>
    <name evidence="4" type="ORF">TKK_002397</name>
</gene>